<gene>
    <name evidence="2" type="ORF">V466_18475</name>
</gene>
<dbReference type="AlphaFoldDB" id="A0A059L0A5"/>
<evidence type="ECO:0000313" key="2">
    <source>
        <dbReference type="EMBL" id="KDD67555.1"/>
    </source>
</evidence>
<dbReference type="EMBL" id="AZQQ01000084">
    <property type="protein sequence ID" value="KDD67555.1"/>
    <property type="molecule type" value="Genomic_DNA"/>
</dbReference>
<organism evidence="2 3">
    <name type="scientific">Pseudomonas mandelii PD30</name>
    <dbReference type="NCBI Taxonomy" id="1419583"/>
    <lineage>
        <taxon>Bacteria</taxon>
        <taxon>Pseudomonadati</taxon>
        <taxon>Pseudomonadota</taxon>
        <taxon>Gammaproteobacteria</taxon>
        <taxon>Pseudomonadales</taxon>
        <taxon>Pseudomonadaceae</taxon>
        <taxon>Pseudomonas</taxon>
    </lineage>
</organism>
<proteinExistence type="predicted"/>
<name>A0A059L0A5_9PSED</name>
<dbReference type="RefSeq" id="WP_033058828.1">
    <property type="nucleotide sequence ID" value="NZ_AZQQ01000084.1"/>
</dbReference>
<evidence type="ECO:0008006" key="4">
    <source>
        <dbReference type="Google" id="ProtNLM"/>
    </source>
</evidence>
<dbReference type="Proteomes" id="UP000026739">
    <property type="component" value="Unassembled WGS sequence"/>
</dbReference>
<comment type="caution">
    <text evidence="2">The sequence shown here is derived from an EMBL/GenBank/DDBJ whole genome shotgun (WGS) entry which is preliminary data.</text>
</comment>
<sequence length="108" mass="11557">MFKPTPNPPESETESTTAAPHLNPAIIKNSAPHKPSRMFAIAPDIDTESLLAHACESLASASVMASDFAVFVEGPQRSMLLGIQQVIMLADLAVNRAMDNIDPQNSPM</sequence>
<evidence type="ECO:0000313" key="3">
    <source>
        <dbReference type="Proteomes" id="UP000026739"/>
    </source>
</evidence>
<dbReference type="Pfam" id="PF19619">
    <property type="entry name" value="DUF6124"/>
    <property type="match status" value="1"/>
</dbReference>
<reference evidence="2 3" key="1">
    <citation type="submission" date="2013-12" db="EMBL/GenBank/DDBJ databases">
        <authorList>
            <person name="Formusa P.A."/>
            <person name="Habash M."/>
            <person name="Lee H."/>
            <person name="Trevors J.T."/>
        </authorList>
    </citation>
    <scope>NUCLEOTIDE SEQUENCE [LARGE SCALE GENOMIC DNA]</scope>
    <source>
        <strain evidence="2 3">PD30</strain>
    </source>
</reference>
<evidence type="ECO:0000256" key="1">
    <source>
        <dbReference type="SAM" id="MobiDB-lite"/>
    </source>
</evidence>
<feature type="region of interest" description="Disordered" evidence="1">
    <location>
        <begin position="1"/>
        <end position="21"/>
    </location>
</feature>
<protein>
    <recommendedName>
        <fullName evidence="4">DUF3077 domain-containing protein</fullName>
    </recommendedName>
</protein>
<accession>A0A059L0A5</accession>